<dbReference type="GO" id="GO:0003676">
    <property type="term" value="F:nucleic acid binding"/>
    <property type="evidence" value="ECO:0007669"/>
    <property type="project" value="InterPro"/>
</dbReference>
<evidence type="ECO:0000313" key="7">
    <source>
        <dbReference type="EMBL" id="CDH44367.1"/>
    </source>
</evidence>
<dbReference type="InterPro" id="IPR002052">
    <property type="entry name" value="DNA_methylase_N6_adenine_CS"/>
</dbReference>
<comment type="catalytic activity">
    <reaction evidence="6">
        <text>a 2'-deoxyadenosine in DNA + S-adenosyl-L-methionine = an N(6)-methyl-2'-deoxyadenosine in DNA + S-adenosyl-L-homocysteine + H(+)</text>
        <dbReference type="Rhea" id="RHEA:15197"/>
        <dbReference type="Rhea" id="RHEA-COMP:12418"/>
        <dbReference type="Rhea" id="RHEA-COMP:12419"/>
        <dbReference type="ChEBI" id="CHEBI:15378"/>
        <dbReference type="ChEBI" id="CHEBI:57856"/>
        <dbReference type="ChEBI" id="CHEBI:59789"/>
        <dbReference type="ChEBI" id="CHEBI:90615"/>
        <dbReference type="ChEBI" id="CHEBI:90616"/>
        <dbReference type="EC" id="2.1.1.72"/>
    </reaction>
</comment>
<dbReference type="EC" id="2.1.1.72" evidence="1"/>
<dbReference type="GO" id="GO:0032259">
    <property type="term" value="P:methylation"/>
    <property type="evidence" value="ECO:0007669"/>
    <property type="project" value="UniProtKB-KW"/>
</dbReference>
<dbReference type="PANTHER" id="PTHR33841">
    <property type="entry name" value="DNA METHYLTRANSFERASE YEEA-RELATED"/>
    <property type="match status" value="1"/>
</dbReference>
<evidence type="ECO:0000256" key="3">
    <source>
        <dbReference type="ARBA" id="ARBA00022679"/>
    </source>
</evidence>
<proteinExistence type="predicted"/>
<dbReference type="InterPro" id="IPR029063">
    <property type="entry name" value="SAM-dependent_MTases_sf"/>
</dbReference>
<dbReference type="AlphaFoldDB" id="A0A7U7J2P2"/>
<evidence type="ECO:0000313" key="8">
    <source>
        <dbReference type="Proteomes" id="UP000019184"/>
    </source>
</evidence>
<dbReference type="GO" id="GO:0009307">
    <property type="term" value="P:DNA restriction-modification system"/>
    <property type="evidence" value="ECO:0007669"/>
    <property type="project" value="UniProtKB-KW"/>
</dbReference>
<evidence type="ECO:0000256" key="6">
    <source>
        <dbReference type="ARBA" id="ARBA00047942"/>
    </source>
</evidence>
<evidence type="ECO:0000256" key="2">
    <source>
        <dbReference type="ARBA" id="ARBA00022603"/>
    </source>
</evidence>
<dbReference type="Proteomes" id="UP000019184">
    <property type="component" value="Unassembled WGS sequence"/>
</dbReference>
<keyword evidence="2 7" id="KW-0489">Methyltransferase</keyword>
<evidence type="ECO:0000256" key="4">
    <source>
        <dbReference type="ARBA" id="ARBA00022691"/>
    </source>
</evidence>
<sequence>MAKKSIDKWQFGDFQTPENLAKEVIETLKRNHAIQPDVIIEPSCGKGAFIRAAACGFSGSKILGFDINDQYVAEANSSVNGFFSSNEIQINQSDFFDTNWEYLIKNLPGYILILGNPPWVTSSELGLLNSKNLPAKSNFQNRRGIEAITGLGNFDISEWMLLRYVDWLSNRQGMIAILCKYSVARKVMRQIRQGRVTQFSGYIYLIDAKIHFGASVDACLFVLTVDIKHSGYEVYERLDLKQASYVIDDRDGFIVKNVDAYEKWKHLVGQDPHYIWRSGAKHDCSDVMELELVGNYLRNGLGELVDLESNYLYPLLKSSDIGNRRVKLNRRMVLMTQKSVGEDTSSISENAPKTWRYLSEHSSYLEKRASSIYKNKPPFSVFGVGEYTFTEWKIAISGLYKKLNFVVVGPINDRPVVFDDTVYFLSFYSAEEAEFIYKLVSSKPASELLESMIFWDEKRPITSEILRRLSFKALAQELAIEEQYFHWIQAISKSSQGQLKLRIAERNLAYLARQKDDVKKAGCI</sequence>
<dbReference type="OrthoDB" id="9784823at2"/>
<comment type="caution">
    <text evidence="7">The sequence shown here is derived from an EMBL/GenBank/DDBJ whole genome shotgun (WGS) entry which is preliminary data.</text>
</comment>
<dbReference type="SUPFAM" id="SSF53335">
    <property type="entry name" value="S-adenosyl-L-methionine-dependent methyltransferases"/>
    <property type="match status" value="1"/>
</dbReference>
<dbReference type="EMBL" id="CBTK010000071">
    <property type="protein sequence ID" value="CDH44367.1"/>
    <property type="molecule type" value="Genomic_DNA"/>
</dbReference>
<keyword evidence="4" id="KW-0949">S-adenosyl-L-methionine</keyword>
<reference evidence="7 8" key="1">
    <citation type="journal article" date="2014" name="ISME J.">
        <title>Candidatus Competibacter-lineage genomes retrieved from metagenomes reveal functional metabolic diversity.</title>
        <authorList>
            <person name="McIlroy S.J."/>
            <person name="Albertsen M."/>
            <person name="Andresen E.K."/>
            <person name="Saunders A.M."/>
            <person name="Kristiansen R."/>
            <person name="Stokholm-Bjerregaard M."/>
            <person name="Nielsen K.L."/>
            <person name="Nielsen P.H."/>
        </authorList>
    </citation>
    <scope>NUCLEOTIDE SEQUENCE [LARGE SCALE GENOMIC DNA]</scope>
    <source>
        <strain evidence="7 8">Run_B_J11</strain>
    </source>
</reference>
<dbReference type="PANTHER" id="PTHR33841:SF5">
    <property type="entry name" value="DNA METHYLASE (MODIFICATION METHYLASE) (METHYLTRANSFERASE)-RELATED"/>
    <property type="match status" value="1"/>
</dbReference>
<dbReference type="PROSITE" id="PS00092">
    <property type="entry name" value="N6_MTASE"/>
    <property type="match status" value="1"/>
</dbReference>
<accession>A0A7U7J2P2</accession>
<keyword evidence="5" id="KW-0680">Restriction system</keyword>
<dbReference type="PRINTS" id="PR00507">
    <property type="entry name" value="N12N6MTFRASE"/>
</dbReference>
<keyword evidence="8" id="KW-1185">Reference proteome</keyword>
<keyword evidence="3" id="KW-0808">Transferase</keyword>
<protein>
    <recommendedName>
        <fullName evidence="1">site-specific DNA-methyltransferase (adenine-specific)</fullName>
        <ecNumber evidence="1">2.1.1.72</ecNumber>
    </recommendedName>
</protein>
<dbReference type="Gene3D" id="3.40.50.150">
    <property type="entry name" value="Vaccinia Virus protein VP39"/>
    <property type="match status" value="1"/>
</dbReference>
<dbReference type="GO" id="GO:0009007">
    <property type="term" value="F:site-specific DNA-methyltransferase (adenine-specific) activity"/>
    <property type="evidence" value="ECO:0007669"/>
    <property type="project" value="UniProtKB-EC"/>
</dbReference>
<evidence type="ECO:0000256" key="1">
    <source>
        <dbReference type="ARBA" id="ARBA00011900"/>
    </source>
</evidence>
<dbReference type="InterPro" id="IPR050953">
    <property type="entry name" value="N4_N6_ade-DNA_methylase"/>
</dbReference>
<name>A0A7U7J2P2_9GAMM</name>
<dbReference type="RefSeq" id="WP_081756184.1">
    <property type="nucleotide sequence ID" value="NZ_CBTK010000071.1"/>
</dbReference>
<gene>
    <name evidence="7" type="ORF">BN874_1620026</name>
</gene>
<evidence type="ECO:0000256" key="5">
    <source>
        <dbReference type="ARBA" id="ARBA00022747"/>
    </source>
</evidence>
<organism evidence="7 8">
    <name type="scientific">Candidatus Contendobacter odensis Run_B_J11</name>
    <dbReference type="NCBI Taxonomy" id="1400861"/>
    <lineage>
        <taxon>Bacteria</taxon>
        <taxon>Pseudomonadati</taxon>
        <taxon>Pseudomonadota</taxon>
        <taxon>Gammaproteobacteria</taxon>
        <taxon>Candidatus Competibacteraceae</taxon>
        <taxon>Candidatus Contendibacter</taxon>
    </lineage>
</organism>